<feature type="non-terminal residue" evidence="1">
    <location>
        <position position="1"/>
    </location>
</feature>
<keyword evidence="2" id="KW-1185">Reference proteome</keyword>
<sequence length="100" mass="12151">NLNNIQFENEQTIHQDSIIQNNLKRKFSNLDNKSESKLHEIHKKFYINLEETKLIYKIYEQSYTINITTTNLKKHFEKNHKEKYIEILNNQSLIQQQTNN</sequence>
<evidence type="ECO:0000313" key="2">
    <source>
        <dbReference type="Proteomes" id="UP000789860"/>
    </source>
</evidence>
<dbReference type="Proteomes" id="UP000789860">
    <property type="component" value="Unassembled WGS sequence"/>
</dbReference>
<name>A0ACA9NQI5_9GLOM</name>
<organism evidence="1 2">
    <name type="scientific">Scutellospora calospora</name>
    <dbReference type="NCBI Taxonomy" id="85575"/>
    <lineage>
        <taxon>Eukaryota</taxon>
        <taxon>Fungi</taxon>
        <taxon>Fungi incertae sedis</taxon>
        <taxon>Mucoromycota</taxon>
        <taxon>Glomeromycotina</taxon>
        <taxon>Glomeromycetes</taxon>
        <taxon>Diversisporales</taxon>
        <taxon>Gigasporaceae</taxon>
        <taxon>Scutellospora</taxon>
    </lineage>
</organism>
<evidence type="ECO:0000313" key="1">
    <source>
        <dbReference type="EMBL" id="CAG8669524.1"/>
    </source>
</evidence>
<proteinExistence type="predicted"/>
<accession>A0ACA9NQI5</accession>
<comment type="caution">
    <text evidence="1">The sequence shown here is derived from an EMBL/GenBank/DDBJ whole genome shotgun (WGS) entry which is preliminary data.</text>
</comment>
<dbReference type="EMBL" id="CAJVPM010028359">
    <property type="protein sequence ID" value="CAG8669524.1"/>
    <property type="molecule type" value="Genomic_DNA"/>
</dbReference>
<reference evidence="1" key="1">
    <citation type="submission" date="2021-06" db="EMBL/GenBank/DDBJ databases">
        <authorList>
            <person name="Kallberg Y."/>
            <person name="Tangrot J."/>
            <person name="Rosling A."/>
        </authorList>
    </citation>
    <scope>NUCLEOTIDE SEQUENCE</scope>
    <source>
        <strain evidence="1">AU212A</strain>
    </source>
</reference>
<protein>
    <submittedName>
        <fullName evidence="1">10460_t:CDS:1</fullName>
    </submittedName>
</protein>
<gene>
    <name evidence="1" type="ORF">SCALOS_LOCUS9324</name>
</gene>